<keyword evidence="9" id="KW-0378">Hydrolase</keyword>
<feature type="transmembrane region" description="Helical" evidence="6">
    <location>
        <begin position="53"/>
        <end position="77"/>
    </location>
</feature>
<dbReference type="InterPro" id="IPR001972">
    <property type="entry name" value="Stomatin_HflK_fam"/>
</dbReference>
<dbReference type="GO" id="GO:0006508">
    <property type="term" value="P:proteolysis"/>
    <property type="evidence" value="ECO:0007669"/>
    <property type="project" value="UniProtKB-KW"/>
</dbReference>
<evidence type="ECO:0000256" key="2">
    <source>
        <dbReference type="ARBA" id="ARBA00006971"/>
    </source>
</evidence>
<dbReference type="InterPro" id="IPR020980">
    <property type="entry name" value="Membrane_HflK_N"/>
</dbReference>
<evidence type="ECO:0000313" key="10">
    <source>
        <dbReference type="Proteomes" id="UP001501321"/>
    </source>
</evidence>
<dbReference type="Proteomes" id="UP001501321">
    <property type="component" value="Unassembled WGS sequence"/>
</dbReference>
<evidence type="ECO:0000256" key="4">
    <source>
        <dbReference type="ARBA" id="ARBA00022989"/>
    </source>
</evidence>
<dbReference type="InterPro" id="IPR036013">
    <property type="entry name" value="Band_7/SPFH_dom_sf"/>
</dbReference>
<dbReference type="SMART" id="SM00244">
    <property type="entry name" value="PHB"/>
    <property type="match status" value="1"/>
</dbReference>
<keyword evidence="3 6" id="KW-0812">Transmembrane</keyword>
<keyword evidence="10" id="KW-1185">Reference proteome</keyword>
<dbReference type="Pfam" id="PF12221">
    <property type="entry name" value="HflK_N"/>
    <property type="match status" value="1"/>
</dbReference>
<name>A0ABP8QCG9_9GAMM</name>
<dbReference type="PRINTS" id="PR00721">
    <property type="entry name" value="STOMATIN"/>
</dbReference>
<proteinExistence type="inferred from homology"/>
<feature type="region of interest" description="Disordered" evidence="7">
    <location>
        <begin position="343"/>
        <end position="391"/>
    </location>
</feature>
<dbReference type="NCBIfam" id="TIGR01933">
    <property type="entry name" value="hflK"/>
    <property type="match status" value="1"/>
</dbReference>
<gene>
    <name evidence="9" type="primary">hflK</name>
    <name evidence="9" type="ORF">GCM10023095_20160</name>
</gene>
<dbReference type="Pfam" id="PF01145">
    <property type="entry name" value="Band_7"/>
    <property type="match status" value="1"/>
</dbReference>
<feature type="compositionally biased region" description="Low complexity" evidence="7">
    <location>
        <begin position="352"/>
        <end position="363"/>
    </location>
</feature>
<keyword evidence="4 6" id="KW-1133">Transmembrane helix</keyword>
<evidence type="ECO:0000256" key="6">
    <source>
        <dbReference type="RuleBase" id="RU364113"/>
    </source>
</evidence>
<evidence type="ECO:0000259" key="8">
    <source>
        <dbReference type="SMART" id="SM00244"/>
    </source>
</evidence>
<evidence type="ECO:0000256" key="1">
    <source>
        <dbReference type="ARBA" id="ARBA00004167"/>
    </source>
</evidence>
<evidence type="ECO:0000256" key="7">
    <source>
        <dbReference type="SAM" id="MobiDB-lite"/>
    </source>
</evidence>
<protein>
    <recommendedName>
        <fullName evidence="6">Protein HflK</fullName>
    </recommendedName>
</protein>
<comment type="subcellular location">
    <subcellularLocation>
        <location evidence="1">Membrane</location>
        <topology evidence="1">Single-pass membrane protein</topology>
    </subcellularLocation>
</comment>
<dbReference type="EMBL" id="BAABFC010000012">
    <property type="protein sequence ID" value="GAA4499654.1"/>
    <property type="molecule type" value="Genomic_DNA"/>
</dbReference>
<evidence type="ECO:0000256" key="3">
    <source>
        <dbReference type="ARBA" id="ARBA00022692"/>
    </source>
</evidence>
<accession>A0ABP8QCG9</accession>
<evidence type="ECO:0000313" key="9">
    <source>
        <dbReference type="EMBL" id="GAA4499654.1"/>
    </source>
</evidence>
<keyword evidence="9" id="KW-0645">Protease</keyword>
<sequence>MAWNEPGNGGKDRDPWSNSGKNQAPPDLDKLLRSLMQKISSVLGGGRRPGSEFSLLGLAVVVAVVVVVWAVSGFYTIKEAERGVVTRFGKFHEIVEPGLRWKATFIDDVRLVDVESVQSLSASGFMLTQDENVVRVEMDVQYRVADPREYLFSVTNPVDSLSQATDSALRYVVGHTTMDEVLTRGREKVRQDTWQVLEQITDPYKMGLVVVDVNFLPARPPEEVKDAFDDAISAQEDEERFIREAEAYAREVEPKARGQVKRLEEEALGYKEQAVLRANGEIARFNQLLPEYLAAPELTRKRLYLETMEEIYQKANKVLVDLPEGSNSLVYLPLDKLVGDNGSGKPATVGASSRSSSPASNYSGDKSTSDSADGVNSAPLRSSDRFSSGRY</sequence>
<dbReference type="SUPFAM" id="SSF117892">
    <property type="entry name" value="Band 7/SPFH domain"/>
    <property type="match status" value="1"/>
</dbReference>
<dbReference type="Gene3D" id="3.30.479.30">
    <property type="entry name" value="Band 7 domain"/>
    <property type="match status" value="1"/>
</dbReference>
<organism evidence="9 10">
    <name type="scientific">Pseudaeromonas paramecii</name>
    <dbReference type="NCBI Taxonomy" id="2138166"/>
    <lineage>
        <taxon>Bacteria</taxon>
        <taxon>Pseudomonadati</taxon>
        <taxon>Pseudomonadota</taxon>
        <taxon>Gammaproteobacteria</taxon>
        <taxon>Aeromonadales</taxon>
        <taxon>Aeromonadaceae</taxon>
        <taxon>Pseudaeromonas</taxon>
    </lineage>
</organism>
<evidence type="ECO:0000256" key="5">
    <source>
        <dbReference type="ARBA" id="ARBA00023136"/>
    </source>
</evidence>
<dbReference type="CDD" id="cd03404">
    <property type="entry name" value="SPFH_HflK"/>
    <property type="match status" value="1"/>
</dbReference>
<dbReference type="PANTHER" id="PTHR43327">
    <property type="entry name" value="STOMATIN-LIKE PROTEIN 2, MITOCHONDRIAL"/>
    <property type="match status" value="1"/>
</dbReference>
<dbReference type="GO" id="GO:0008233">
    <property type="term" value="F:peptidase activity"/>
    <property type="evidence" value="ECO:0007669"/>
    <property type="project" value="UniProtKB-KW"/>
</dbReference>
<feature type="domain" description="Band 7" evidence="8">
    <location>
        <begin position="72"/>
        <end position="232"/>
    </location>
</feature>
<feature type="region of interest" description="Disordered" evidence="7">
    <location>
        <begin position="1"/>
        <end position="23"/>
    </location>
</feature>
<comment type="function">
    <text evidence="6">HflC and HflK could encode or regulate a protease.</text>
</comment>
<comment type="caution">
    <text evidence="9">The sequence shown here is derived from an EMBL/GenBank/DDBJ whole genome shotgun (WGS) entry which is preliminary data.</text>
</comment>
<comment type="subunit">
    <text evidence="6">HflC and HflK may interact to form a multimeric complex.</text>
</comment>
<dbReference type="InterPro" id="IPR001107">
    <property type="entry name" value="Band_7"/>
</dbReference>
<keyword evidence="5 6" id="KW-0472">Membrane</keyword>
<reference evidence="10" key="1">
    <citation type="journal article" date="2019" name="Int. J. Syst. Evol. Microbiol.">
        <title>The Global Catalogue of Microorganisms (GCM) 10K type strain sequencing project: providing services to taxonomists for standard genome sequencing and annotation.</title>
        <authorList>
            <consortium name="The Broad Institute Genomics Platform"/>
            <consortium name="The Broad Institute Genome Sequencing Center for Infectious Disease"/>
            <person name="Wu L."/>
            <person name="Ma J."/>
        </authorList>
    </citation>
    <scope>NUCLEOTIDE SEQUENCE [LARGE SCALE GENOMIC DNA]</scope>
    <source>
        <strain evidence="10">JCM 32226</strain>
    </source>
</reference>
<dbReference type="PANTHER" id="PTHR43327:SF2">
    <property type="entry name" value="MODULATOR OF FTSH PROTEASE HFLK"/>
    <property type="match status" value="1"/>
</dbReference>
<dbReference type="InterPro" id="IPR050710">
    <property type="entry name" value="Band7/mec-2_domain"/>
</dbReference>
<dbReference type="InterPro" id="IPR010201">
    <property type="entry name" value="HflK"/>
</dbReference>
<dbReference type="RefSeq" id="WP_345012631.1">
    <property type="nucleotide sequence ID" value="NZ_BAABFC010000012.1"/>
</dbReference>
<comment type="similarity">
    <text evidence="2 6">Belongs to the band 7/mec-2 family. HflK subfamily.</text>
</comment>